<comment type="caution">
    <text evidence="1">The sequence shown here is derived from an EMBL/GenBank/DDBJ whole genome shotgun (WGS) entry which is preliminary data.</text>
</comment>
<name>A0A0G0UH92_9BACT</name>
<sequence length="156" mass="18468">MSLNRMVANARQRERNNERRSRCREAIDECLRAVRGVDGATFDDFHWIQNRITDPVVSAALRDENVSLQEYVQWEAAYKADTPNRNARELARKCEEAQSALDDFRKSADWFDQEDLISILEYRHLVGDEAFCIEFHISQDELEKIDNWENKDLEDW</sequence>
<gene>
    <name evidence="1" type="ORF">UU35_C0007G0027</name>
</gene>
<dbReference type="EMBL" id="LCAH01000007">
    <property type="protein sequence ID" value="KKR86881.1"/>
    <property type="molecule type" value="Genomic_DNA"/>
</dbReference>
<accession>A0A0G0UH92</accession>
<evidence type="ECO:0000313" key="2">
    <source>
        <dbReference type="Proteomes" id="UP000034616"/>
    </source>
</evidence>
<organism evidence="1 2">
    <name type="scientific">Candidatus Uhrbacteria bacterium GW2011_GWC2_41_11</name>
    <dbReference type="NCBI Taxonomy" id="1618985"/>
    <lineage>
        <taxon>Bacteria</taxon>
        <taxon>Candidatus Uhriibacteriota</taxon>
    </lineage>
</organism>
<reference evidence="1 2" key="1">
    <citation type="journal article" date="2015" name="Nature">
        <title>rRNA introns, odd ribosomes, and small enigmatic genomes across a large radiation of phyla.</title>
        <authorList>
            <person name="Brown C.T."/>
            <person name="Hug L.A."/>
            <person name="Thomas B.C."/>
            <person name="Sharon I."/>
            <person name="Castelle C.J."/>
            <person name="Singh A."/>
            <person name="Wilkins M.J."/>
            <person name="Williams K.H."/>
            <person name="Banfield J.F."/>
        </authorList>
    </citation>
    <scope>NUCLEOTIDE SEQUENCE [LARGE SCALE GENOMIC DNA]</scope>
</reference>
<proteinExistence type="predicted"/>
<evidence type="ECO:0000313" key="1">
    <source>
        <dbReference type="EMBL" id="KKR86881.1"/>
    </source>
</evidence>
<dbReference type="AlphaFoldDB" id="A0A0G0UH92"/>
<dbReference type="Proteomes" id="UP000034616">
    <property type="component" value="Unassembled WGS sequence"/>
</dbReference>
<protein>
    <submittedName>
        <fullName evidence="1">Uncharacterized protein</fullName>
    </submittedName>
</protein>